<gene>
    <name evidence="1" type="ORF">L3Y34_012693</name>
</gene>
<name>A0AAE9CVT3_CAEBR</name>
<dbReference type="Proteomes" id="UP000827892">
    <property type="component" value="Chromosome X"/>
</dbReference>
<accession>A0AAE9CVT3</accession>
<organism evidence="1 2">
    <name type="scientific">Caenorhabditis briggsae</name>
    <dbReference type="NCBI Taxonomy" id="6238"/>
    <lineage>
        <taxon>Eukaryota</taxon>
        <taxon>Metazoa</taxon>
        <taxon>Ecdysozoa</taxon>
        <taxon>Nematoda</taxon>
        <taxon>Chromadorea</taxon>
        <taxon>Rhabditida</taxon>
        <taxon>Rhabditina</taxon>
        <taxon>Rhabditomorpha</taxon>
        <taxon>Rhabditoidea</taxon>
        <taxon>Rhabditidae</taxon>
        <taxon>Peloderinae</taxon>
        <taxon>Caenorhabditis</taxon>
    </lineage>
</organism>
<dbReference type="EMBL" id="CP090896">
    <property type="protein sequence ID" value="ULT83630.1"/>
    <property type="molecule type" value="Genomic_DNA"/>
</dbReference>
<proteinExistence type="predicted"/>
<evidence type="ECO:0000313" key="1">
    <source>
        <dbReference type="EMBL" id="ULT83630.1"/>
    </source>
</evidence>
<evidence type="ECO:0000313" key="2">
    <source>
        <dbReference type="Proteomes" id="UP000827892"/>
    </source>
</evidence>
<reference evidence="1 2" key="1">
    <citation type="submission" date="2022-05" db="EMBL/GenBank/DDBJ databases">
        <title>Chromosome-level reference genomes for two strains of Caenorhabditis briggsae: an improved platform for comparative genomics.</title>
        <authorList>
            <person name="Stevens L."/>
            <person name="Andersen E.C."/>
        </authorList>
    </citation>
    <scope>NUCLEOTIDE SEQUENCE [LARGE SCALE GENOMIC DNA]</scope>
    <source>
        <strain evidence="1">QX1410_ONT</strain>
        <tissue evidence="1">Whole-organism</tissue>
    </source>
</reference>
<dbReference type="AlphaFoldDB" id="A0AAE9CVT3"/>
<protein>
    <submittedName>
        <fullName evidence="1">Uncharacterized protein</fullName>
    </submittedName>
</protein>
<sequence>MDVKNNGMDQEKAYNALKNKEKEGSGSSDQRCEVFQRLFRRANKQTEVKCCATGDVKCCHRNVSQMKLKRELPLPGFLLIAHCFCGNSLRLLEIPCNYNNLLTPRRKMEERTRNVCNALKNKKEKDHEVACANNFRCHAIVDAKCCHRNYCRMNCQKLMLKYGVGVNDKKLTVIRLMRERSLPCFLRIVISINIKKVELLIVFEGILSDCLRFRARLQQFVDFSTQSGTQNKNILE</sequence>